<evidence type="ECO:0000313" key="1">
    <source>
        <dbReference type="EMBL" id="KAH3872393.1"/>
    </source>
</evidence>
<reference evidence="1" key="1">
    <citation type="journal article" date="2019" name="bioRxiv">
        <title>The Genome of the Zebra Mussel, Dreissena polymorpha: A Resource for Invasive Species Research.</title>
        <authorList>
            <person name="McCartney M.A."/>
            <person name="Auch B."/>
            <person name="Kono T."/>
            <person name="Mallez S."/>
            <person name="Zhang Y."/>
            <person name="Obille A."/>
            <person name="Becker A."/>
            <person name="Abrahante J.E."/>
            <person name="Garbe J."/>
            <person name="Badalamenti J.P."/>
            <person name="Herman A."/>
            <person name="Mangelson H."/>
            <person name="Liachko I."/>
            <person name="Sullivan S."/>
            <person name="Sone E.D."/>
            <person name="Koren S."/>
            <person name="Silverstein K.A.T."/>
            <person name="Beckman K.B."/>
            <person name="Gohl D.M."/>
        </authorList>
    </citation>
    <scope>NUCLEOTIDE SEQUENCE</scope>
    <source>
        <strain evidence="1">Duluth1</strain>
        <tissue evidence="1">Whole animal</tissue>
    </source>
</reference>
<gene>
    <name evidence="1" type="ORF">DPMN_035609</name>
</gene>
<proteinExistence type="predicted"/>
<comment type="caution">
    <text evidence="1">The sequence shown here is derived from an EMBL/GenBank/DDBJ whole genome shotgun (WGS) entry which is preliminary data.</text>
</comment>
<dbReference type="EMBL" id="JAIWYP010000002">
    <property type="protein sequence ID" value="KAH3872393.1"/>
    <property type="molecule type" value="Genomic_DNA"/>
</dbReference>
<evidence type="ECO:0000313" key="2">
    <source>
        <dbReference type="Proteomes" id="UP000828390"/>
    </source>
</evidence>
<name>A0A9D4M950_DREPO</name>
<dbReference type="AlphaFoldDB" id="A0A9D4M950"/>
<reference evidence="1" key="2">
    <citation type="submission" date="2020-11" db="EMBL/GenBank/DDBJ databases">
        <authorList>
            <person name="McCartney M.A."/>
            <person name="Auch B."/>
            <person name="Kono T."/>
            <person name="Mallez S."/>
            <person name="Becker A."/>
            <person name="Gohl D.M."/>
            <person name="Silverstein K.A.T."/>
            <person name="Koren S."/>
            <person name="Bechman K.B."/>
            <person name="Herman A."/>
            <person name="Abrahante J.E."/>
            <person name="Garbe J."/>
        </authorList>
    </citation>
    <scope>NUCLEOTIDE SEQUENCE</scope>
    <source>
        <strain evidence="1">Duluth1</strain>
        <tissue evidence="1">Whole animal</tissue>
    </source>
</reference>
<accession>A0A9D4M950</accession>
<protein>
    <submittedName>
        <fullName evidence="1">Uncharacterized protein</fullName>
    </submittedName>
</protein>
<keyword evidence="2" id="KW-1185">Reference proteome</keyword>
<sequence length="86" mass="10072">MEKNSMTIRRSKGLQSWCHSFPVPFMLSTTPSRTESMCMVKMLNNWQWKFFSGSSHTHVSGRTSRKPWQNWGWMMKCLCDMFSVGG</sequence>
<organism evidence="1 2">
    <name type="scientific">Dreissena polymorpha</name>
    <name type="common">Zebra mussel</name>
    <name type="synonym">Mytilus polymorpha</name>
    <dbReference type="NCBI Taxonomy" id="45954"/>
    <lineage>
        <taxon>Eukaryota</taxon>
        <taxon>Metazoa</taxon>
        <taxon>Spiralia</taxon>
        <taxon>Lophotrochozoa</taxon>
        <taxon>Mollusca</taxon>
        <taxon>Bivalvia</taxon>
        <taxon>Autobranchia</taxon>
        <taxon>Heteroconchia</taxon>
        <taxon>Euheterodonta</taxon>
        <taxon>Imparidentia</taxon>
        <taxon>Neoheterodontei</taxon>
        <taxon>Myida</taxon>
        <taxon>Dreissenoidea</taxon>
        <taxon>Dreissenidae</taxon>
        <taxon>Dreissena</taxon>
    </lineage>
</organism>
<dbReference type="Proteomes" id="UP000828390">
    <property type="component" value="Unassembled WGS sequence"/>
</dbReference>